<accession>A0AAN5I792</accession>
<sequence>EEEDEEEEFRMTPIATGEKCNGCSLKPRIARVFCTDWRGDGRKVHTLCSTCLVTRDGDGRLRESTAGYATCPMLRCTHRIALRELAAATRHAAPTLSARFVRRLREIRAEKLQQVKNEGTAEPAKGQVKVSSVSATPLLDRRLSQEDGEKAVPARPLPLSWSPKAGGVAVNGAAAAADEEEPAVNDEEAEELIQLTGFVDREKLKQLQSYFPETSVGWLVRHADYGMEGLVEMVTSGRSEQKMRERADGKGATTIVQ</sequence>
<feature type="compositionally biased region" description="Basic and acidic residues" evidence="1">
    <location>
        <begin position="239"/>
        <end position="249"/>
    </location>
</feature>
<keyword evidence="3" id="KW-1185">Reference proteome</keyword>
<evidence type="ECO:0000256" key="1">
    <source>
        <dbReference type="SAM" id="MobiDB-lite"/>
    </source>
</evidence>
<evidence type="ECO:0000313" key="3">
    <source>
        <dbReference type="Proteomes" id="UP001328107"/>
    </source>
</evidence>
<protein>
    <submittedName>
        <fullName evidence="2">Uncharacterized protein</fullName>
    </submittedName>
</protein>
<evidence type="ECO:0000313" key="2">
    <source>
        <dbReference type="EMBL" id="GMR55003.1"/>
    </source>
</evidence>
<feature type="non-terminal residue" evidence="2">
    <location>
        <position position="1"/>
    </location>
</feature>
<dbReference type="EMBL" id="BTRK01000005">
    <property type="protein sequence ID" value="GMR55003.1"/>
    <property type="molecule type" value="Genomic_DNA"/>
</dbReference>
<dbReference type="Proteomes" id="UP001328107">
    <property type="component" value="Unassembled WGS sequence"/>
</dbReference>
<reference evidence="3" key="1">
    <citation type="submission" date="2022-10" db="EMBL/GenBank/DDBJ databases">
        <title>Genome assembly of Pristionchus species.</title>
        <authorList>
            <person name="Yoshida K."/>
            <person name="Sommer R.J."/>
        </authorList>
    </citation>
    <scope>NUCLEOTIDE SEQUENCE [LARGE SCALE GENOMIC DNA]</scope>
    <source>
        <strain evidence="3">RS5460</strain>
    </source>
</reference>
<organism evidence="2 3">
    <name type="scientific">Pristionchus mayeri</name>
    <dbReference type="NCBI Taxonomy" id="1317129"/>
    <lineage>
        <taxon>Eukaryota</taxon>
        <taxon>Metazoa</taxon>
        <taxon>Ecdysozoa</taxon>
        <taxon>Nematoda</taxon>
        <taxon>Chromadorea</taxon>
        <taxon>Rhabditida</taxon>
        <taxon>Rhabditina</taxon>
        <taxon>Diplogasteromorpha</taxon>
        <taxon>Diplogasteroidea</taxon>
        <taxon>Neodiplogasteridae</taxon>
        <taxon>Pristionchus</taxon>
    </lineage>
</organism>
<comment type="caution">
    <text evidence="2">The sequence shown here is derived from an EMBL/GenBank/DDBJ whole genome shotgun (WGS) entry which is preliminary data.</text>
</comment>
<feature type="non-terminal residue" evidence="2">
    <location>
        <position position="257"/>
    </location>
</feature>
<gene>
    <name evidence="2" type="ORF">PMAYCL1PPCAC_25198</name>
</gene>
<dbReference type="AlphaFoldDB" id="A0AAN5I792"/>
<feature type="region of interest" description="Disordered" evidence="1">
    <location>
        <begin position="238"/>
        <end position="257"/>
    </location>
</feature>
<proteinExistence type="predicted"/>
<name>A0AAN5I792_9BILA</name>